<name>A0A2R6XYM7_9BACL</name>
<sequence length="226" mass="25241">MHTIRVFRHTRESHIEVVIDDGPIDWEMKEHLTTPLPFFNHMLEHIAWRSGLNVKATAKLDGFFLAHVITEDTGTALGRAIDTYLEENASRGMFGYGFAYGTIDEALARVVLSFEKRALFSFNPGSVVLPEETEGLKSEDLIAFFEGFAQGGRATVHLDLIKGRPSHGHHIWEAAFRAFGQALYEVLRRDARREGMTPGVAGSIHFSVDVKTTSDGNTRQIEDKGV</sequence>
<evidence type="ECO:0000313" key="4">
    <source>
        <dbReference type="EMBL" id="PTQ55528.1"/>
    </source>
</evidence>
<dbReference type="InterPro" id="IPR020568">
    <property type="entry name" value="Ribosomal_Su5_D2-typ_SF"/>
</dbReference>
<proteinExistence type="predicted"/>
<keyword evidence="3" id="KW-0456">Lyase</keyword>
<dbReference type="InterPro" id="IPR038494">
    <property type="entry name" value="IGPD_sf"/>
</dbReference>
<gene>
    <name evidence="4" type="ORF">BSOLF_1912</name>
</gene>
<dbReference type="Gene3D" id="3.30.230.40">
    <property type="entry name" value="Imidazole glycerol phosphate dehydratase, domain 1"/>
    <property type="match status" value="2"/>
</dbReference>
<reference evidence="5" key="1">
    <citation type="journal article" date="2018" name="Sci. Rep.">
        <title>Lignite coal burning seam in the remote Altai Mountains harbors a hydrogen-driven thermophilic microbial community.</title>
        <authorList>
            <person name="Kadnikov V.V."/>
            <person name="Mardanov A.V."/>
            <person name="Ivasenko D.A."/>
            <person name="Antsiferov D.V."/>
            <person name="Beletsky A.V."/>
            <person name="Karnachuk O.V."/>
            <person name="Ravin N.V."/>
        </authorList>
    </citation>
    <scope>NUCLEOTIDE SEQUENCE [LARGE SCALE GENOMIC DNA]</scope>
</reference>
<dbReference type="InterPro" id="IPR000807">
    <property type="entry name" value="ImidazoleglycerolP_deHydtase"/>
</dbReference>
<accession>A0A2R6XYM7</accession>
<keyword evidence="2" id="KW-0368">Histidine biosynthesis</keyword>
<dbReference type="PANTHER" id="PTHR23133:SF2">
    <property type="entry name" value="IMIDAZOLEGLYCEROL-PHOSPHATE DEHYDRATASE"/>
    <property type="match status" value="1"/>
</dbReference>
<dbReference type="GO" id="GO:0004424">
    <property type="term" value="F:imidazoleglycerol-phosphate dehydratase activity"/>
    <property type="evidence" value="ECO:0007669"/>
    <property type="project" value="InterPro"/>
</dbReference>
<keyword evidence="1" id="KW-0028">Amino-acid biosynthesis</keyword>
<dbReference type="SUPFAM" id="SSF54211">
    <property type="entry name" value="Ribosomal protein S5 domain 2-like"/>
    <property type="match status" value="2"/>
</dbReference>
<dbReference type="Pfam" id="PF00475">
    <property type="entry name" value="IGPD"/>
    <property type="match status" value="1"/>
</dbReference>
<dbReference type="PANTHER" id="PTHR23133">
    <property type="entry name" value="IMIDAZOLEGLYCEROL-PHOSPHATE DEHYDRATASE HIS7"/>
    <property type="match status" value="1"/>
</dbReference>
<comment type="caution">
    <text evidence="4">The sequence shown here is derived from an EMBL/GenBank/DDBJ whole genome shotgun (WGS) entry which is preliminary data.</text>
</comment>
<dbReference type="AlphaFoldDB" id="A0A2R6XYM7"/>
<evidence type="ECO:0000313" key="5">
    <source>
        <dbReference type="Proteomes" id="UP000244338"/>
    </source>
</evidence>
<dbReference type="GO" id="GO:0000105">
    <property type="term" value="P:L-histidine biosynthetic process"/>
    <property type="evidence" value="ECO:0007669"/>
    <property type="project" value="UniProtKB-KW"/>
</dbReference>
<dbReference type="EMBL" id="PEBX01000102">
    <property type="protein sequence ID" value="PTQ55528.1"/>
    <property type="molecule type" value="Genomic_DNA"/>
</dbReference>
<protein>
    <submittedName>
        <fullName evidence="4">Imidazoleglycerol-phosphate dehydratase</fullName>
    </submittedName>
</protein>
<evidence type="ECO:0000256" key="1">
    <source>
        <dbReference type="ARBA" id="ARBA00022605"/>
    </source>
</evidence>
<organism evidence="4 5">
    <name type="scientific">Candidatus Carbonibacillus altaicus</name>
    <dbReference type="NCBI Taxonomy" id="2163959"/>
    <lineage>
        <taxon>Bacteria</taxon>
        <taxon>Bacillati</taxon>
        <taxon>Bacillota</taxon>
        <taxon>Bacilli</taxon>
        <taxon>Bacillales</taxon>
        <taxon>Candidatus Carbonibacillus</taxon>
    </lineage>
</organism>
<evidence type="ECO:0000256" key="3">
    <source>
        <dbReference type="ARBA" id="ARBA00023239"/>
    </source>
</evidence>
<evidence type="ECO:0000256" key="2">
    <source>
        <dbReference type="ARBA" id="ARBA00023102"/>
    </source>
</evidence>
<dbReference type="Proteomes" id="UP000244338">
    <property type="component" value="Unassembled WGS sequence"/>
</dbReference>